<gene>
    <name evidence="2" type="ORF">LXM26_19925</name>
</gene>
<keyword evidence="3" id="KW-1185">Reference proteome</keyword>
<evidence type="ECO:0000313" key="3">
    <source>
        <dbReference type="Proteomes" id="UP001139000"/>
    </source>
</evidence>
<keyword evidence="1" id="KW-0812">Transmembrane</keyword>
<evidence type="ECO:0008006" key="4">
    <source>
        <dbReference type="Google" id="ProtNLM"/>
    </source>
</evidence>
<dbReference type="AlphaFoldDB" id="A0A9X1TMQ6"/>
<organism evidence="2 3">
    <name type="scientific">Dyadobacter chenwenxiniae</name>
    <dbReference type="NCBI Taxonomy" id="2906456"/>
    <lineage>
        <taxon>Bacteria</taxon>
        <taxon>Pseudomonadati</taxon>
        <taxon>Bacteroidota</taxon>
        <taxon>Cytophagia</taxon>
        <taxon>Cytophagales</taxon>
        <taxon>Spirosomataceae</taxon>
        <taxon>Dyadobacter</taxon>
    </lineage>
</organism>
<dbReference type="RefSeq" id="WP_234656719.1">
    <property type="nucleotide sequence ID" value="NZ_CP094997.1"/>
</dbReference>
<dbReference type="EMBL" id="JAJTTC010000005">
    <property type="protein sequence ID" value="MCF0063793.1"/>
    <property type="molecule type" value="Genomic_DNA"/>
</dbReference>
<proteinExistence type="predicted"/>
<feature type="transmembrane region" description="Helical" evidence="1">
    <location>
        <begin position="92"/>
        <end position="110"/>
    </location>
</feature>
<evidence type="ECO:0000256" key="1">
    <source>
        <dbReference type="SAM" id="Phobius"/>
    </source>
</evidence>
<feature type="transmembrane region" description="Helical" evidence="1">
    <location>
        <begin position="66"/>
        <end position="86"/>
    </location>
</feature>
<keyword evidence="1" id="KW-1133">Transmembrane helix</keyword>
<reference evidence="2" key="1">
    <citation type="submission" date="2021-12" db="EMBL/GenBank/DDBJ databases">
        <title>Novel species in genus Dyadobacter.</title>
        <authorList>
            <person name="Ma C."/>
        </authorList>
    </citation>
    <scope>NUCLEOTIDE SEQUENCE</scope>
    <source>
        <strain evidence="2">LJ419</strain>
    </source>
</reference>
<evidence type="ECO:0000313" key="2">
    <source>
        <dbReference type="EMBL" id="MCF0063793.1"/>
    </source>
</evidence>
<protein>
    <recommendedName>
        <fullName evidence="4">DoxX-like family protein</fullName>
    </recommendedName>
</protein>
<keyword evidence="1" id="KW-0472">Membrane</keyword>
<name>A0A9X1TMQ6_9BACT</name>
<comment type="caution">
    <text evidence="2">The sequence shown here is derived from an EMBL/GenBank/DDBJ whole genome shotgun (WGS) entry which is preliminary data.</text>
</comment>
<sequence length="114" mass="12725">MKIISIILILVSAALSIKHGWDGFRPPGPEQAKMMATLGITQNMMPYFSMFSIILGLTLFFPQTFFLSNVCSAITIVLIMALSLRAGDTKTALIEIPFLALPLILIWLKYPFKF</sequence>
<feature type="transmembrane region" description="Helical" evidence="1">
    <location>
        <begin position="44"/>
        <end position="61"/>
    </location>
</feature>
<accession>A0A9X1TMQ6</accession>
<dbReference type="Proteomes" id="UP001139000">
    <property type="component" value="Unassembled WGS sequence"/>
</dbReference>